<dbReference type="AlphaFoldDB" id="A0AAX2TS78"/>
<protein>
    <submittedName>
        <fullName evidence="1">Uncharacterized protein</fullName>
    </submittedName>
</protein>
<evidence type="ECO:0000313" key="1">
    <source>
        <dbReference type="EMBL" id="TJX05917.1"/>
    </source>
</evidence>
<reference evidence="1 2" key="1">
    <citation type="submission" date="2019-04" db="EMBL/GenBank/DDBJ databases">
        <title>The CDC panel for molecular diagnostics of ciprofloxacin resistance and its use for research and clinical development.</title>
        <authorList>
            <person name="Liu H."/>
            <person name="Tang K."/>
            <person name="Pham C."/>
            <person name="Schmerer M."/>
        </authorList>
    </citation>
    <scope>NUCLEOTIDE SEQUENCE [LARGE SCALE GENOMIC DNA]</scope>
    <source>
        <strain evidence="1 2">LRRBGS_0742</strain>
    </source>
</reference>
<organism evidence="1 2">
    <name type="scientific">Neisseria gonorrhoeae</name>
    <dbReference type="NCBI Taxonomy" id="485"/>
    <lineage>
        <taxon>Bacteria</taxon>
        <taxon>Pseudomonadati</taxon>
        <taxon>Pseudomonadota</taxon>
        <taxon>Betaproteobacteria</taxon>
        <taxon>Neisseriales</taxon>
        <taxon>Neisseriaceae</taxon>
        <taxon>Neisseria</taxon>
    </lineage>
</organism>
<sequence length="29" mass="3424">MLATHSNPETACSDTHHCRFPLLLRFRRL</sequence>
<accession>A0AAX2TS78</accession>
<gene>
    <name evidence="1" type="ORF">E8M63_05675</name>
</gene>
<dbReference type="EMBL" id="SUQX01000007">
    <property type="protein sequence ID" value="TJX05917.1"/>
    <property type="molecule type" value="Genomic_DNA"/>
</dbReference>
<evidence type="ECO:0000313" key="2">
    <source>
        <dbReference type="Proteomes" id="UP000307092"/>
    </source>
</evidence>
<proteinExistence type="predicted"/>
<comment type="caution">
    <text evidence="1">The sequence shown here is derived from an EMBL/GenBank/DDBJ whole genome shotgun (WGS) entry which is preliminary data.</text>
</comment>
<dbReference type="Proteomes" id="UP000307092">
    <property type="component" value="Unassembled WGS sequence"/>
</dbReference>
<name>A0AAX2TS78_NEIGO</name>